<keyword evidence="13" id="KW-1185">Reference proteome</keyword>
<dbReference type="Gene3D" id="2.40.30.10">
    <property type="entry name" value="Translation factors"/>
    <property type="match status" value="1"/>
</dbReference>
<keyword evidence="4" id="KW-0285">Flavoprotein</keyword>
<dbReference type="Proteomes" id="UP000218765">
    <property type="component" value="Chromosome"/>
</dbReference>
<dbReference type="CDD" id="cd06195">
    <property type="entry name" value="FNR1"/>
    <property type="match status" value="1"/>
</dbReference>
<dbReference type="KEGG" id="ttc:FOKN1_1416"/>
<protein>
    <recommendedName>
        <fullName evidence="3">ferredoxin--NADP(+) reductase</fullName>
        <ecNumber evidence="3">1.18.1.2</ecNumber>
    </recommendedName>
</protein>
<dbReference type="GO" id="GO:0042167">
    <property type="term" value="P:heme catabolic process"/>
    <property type="evidence" value="ECO:0007669"/>
    <property type="project" value="TreeGrafter"/>
</dbReference>
<comment type="similarity">
    <text evidence="2">Belongs to the ferredoxin--NADP reductase type 1 family.</text>
</comment>
<evidence type="ECO:0000256" key="3">
    <source>
        <dbReference type="ARBA" id="ARBA00013223"/>
    </source>
</evidence>
<comment type="cofactor">
    <cofactor evidence="1">
        <name>FAD</name>
        <dbReference type="ChEBI" id="CHEBI:57692"/>
    </cofactor>
</comment>
<dbReference type="InterPro" id="IPR033892">
    <property type="entry name" value="FNR_bac"/>
</dbReference>
<evidence type="ECO:0000259" key="11">
    <source>
        <dbReference type="PROSITE" id="PS51384"/>
    </source>
</evidence>
<evidence type="ECO:0000256" key="8">
    <source>
        <dbReference type="ARBA" id="ARBA00023002"/>
    </source>
</evidence>
<organism evidence="12 13">
    <name type="scientific">Thiohalobacter thiocyanaticus</name>
    <dbReference type="NCBI Taxonomy" id="585455"/>
    <lineage>
        <taxon>Bacteria</taxon>
        <taxon>Pseudomonadati</taxon>
        <taxon>Pseudomonadota</taxon>
        <taxon>Gammaproteobacteria</taxon>
        <taxon>Thiohalobacterales</taxon>
        <taxon>Thiohalobacteraceae</taxon>
        <taxon>Thiohalobacter</taxon>
    </lineage>
</organism>
<reference evidence="12 13" key="1">
    <citation type="submission" date="2017-05" db="EMBL/GenBank/DDBJ databases">
        <title>Thiocyanate degradation by Thiohalobacter thiocyanaticus FOKN1.</title>
        <authorList>
            <person name="Oshiki M."/>
            <person name="Fukushima T."/>
            <person name="Kawano S."/>
            <person name="Nakagawa J."/>
        </authorList>
    </citation>
    <scope>NUCLEOTIDE SEQUENCE [LARGE SCALE GENOMIC DNA]</scope>
    <source>
        <strain evidence="12 13">FOKN1</strain>
    </source>
</reference>
<dbReference type="EMBL" id="AP018052">
    <property type="protein sequence ID" value="BAZ93813.1"/>
    <property type="molecule type" value="Genomic_DNA"/>
</dbReference>
<dbReference type="RefSeq" id="WP_096365969.1">
    <property type="nucleotide sequence ID" value="NZ_AP018052.1"/>
</dbReference>
<evidence type="ECO:0000256" key="6">
    <source>
        <dbReference type="ARBA" id="ARBA00022827"/>
    </source>
</evidence>
<evidence type="ECO:0000256" key="4">
    <source>
        <dbReference type="ARBA" id="ARBA00022630"/>
    </source>
</evidence>
<dbReference type="GO" id="GO:0000166">
    <property type="term" value="F:nucleotide binding"/>
    <property type="evidence" value="ECO:0007669"/>
    <property type="project" value="UniProtKB-KW"/>
</dbReference>
<dbReference type="Gene3D" id="3.40.50.80">
    <property type="entry name" value="Nucleotide-binding domain of ferredoxin-NADP reductase (FNR) module"/>
    <property type="match status" value="1"/>
</dbReference>
<keyword evidence="5" id="KW-0547">Nucleotide-binding</keyword>
<dbReference type="SUPFAM" id="SSF52343">
    <property type="entry name" value="Ferredoxin reductase-like, C-terminal NADP-linked domain"/>
    <property type="match status" value="1"/>
</dbReference>
<evidence type="ECO:0000256" key="2">
    <source>
        <dbReference type="ARBA" id="ARBA00008312"/>
    </source>
</evidence>
<evidence type="ECO:0000313" key="13">
    <source>
        <dbReference type="Proteomes" id="UP000218765"/>
    </source>
</evidence>
<dbReference type="GO" id="GO:0034599">
    <property type="term" value="P:cellular response to oxidative stress"/>
    <property type="evidence" value="ECO:0007669"/>
    <property type="project" value="TreeGrafter"/>
</dbReference>
<feature type="region of interest" description="Disordered" evidence="10">
    <location>
        <begin position="226"/>
        <end position="247"/>
    </location>
</feature>
<gene>
    <name evidence="12" type="ORF">FOKN1_1416</name>
</gene>
<dbReference type="InterPro" id="IPR008333">
    <property type="entry name" value="Cbr1-like_FAD-bd_dom"/>
</dbReference>
<dbReference type="AlphaFoldDB" id="A0A1Z4VQQ8"/>
<feature type="compositionally biased region" description="Basic and acidic residues" evidence="10">
    <location>
        <begin position="238"/>
        <end position="247"/>
    </location>
</feature>
<evidence type="ECO:0000256" key="1">
    <source>
        <dbReference type="ARBA" id="ARBA00001974"/>
    </source>
</evidence>
<dbReference type="Pfam" id="PF00970">
    <property type="entry name" value="FAD_binding_6"/>
    <property type="match status" value="1"/>
</dbReference>
<evidence type="ECO:0000313" key="12">
    <source>
        <dbReference type="EMBL" id="BAZ93813.1"/>
    </source>
</evidence>
<dbReference type="OrthoDB" id="9784483at2"/>
<dbReference type="InterPro" id="IPR001433">
    <property type="entry name" value="OxRdtase_FAD/NAD-bd"/>
</dbReference>
<evidence type="ECO:0000256" key="7">
    <source>
        <dbReference type="ARBA" id="ARBA00022857"/>
    </source>
</evidence>
<evidence type="ECO:0000256" key="10">
    <source>
        <dbReference type="SAM" id="MobiDB-lite"/>
    </source>
</evidence>
<dbReference type="SUPFAM" id="SSF63380">
    <property type="entry name" value="Riboflavin synthase domain-like"/>
    <property type="match status" value="1"/>
</dbReference>
<dbReference type="InterPro" id="IPR051930">
    <property type="entry name" value="FNR_type-1"/>
</dbReference>
<dbReference type="InterPro" id="IPR017927">
    <property type="entry name" value="FAD-bd_FR_type"/>
</dbReference>
<feature type="domain" description="FAD-binding FR-type" evidence="11">
    <location>
        <begin position="2"/>
        <end position="101"/>
    </location>
</feature>
<dbReference type="GO" id="GO:0004324">
    <property type="term" value="F:ferredoxin-NADP+ reductase activity"/>
    <property type="evidence" value="ECO:0007669"/>
    <property type="project" value="UniProtKB-EC"/>
</dbReference>
<dbReference type="Pfam" id="PF00175">
    <property type="entry name" value="NAD_binding_1"/>
    <property type="match status" value="1"/>
</dbReference>
<dbReference type="InterPro" id="IPR017938">
    <property type="entry name" value="Riboflavin_synthase-like_b-brl"/>
</dbReference>
<evidence type="ECO:0000256" key="9">
    <source>
        <dbReference type="ARBA" id="ARBA00047776"/>
    </source>
</evidence>
<dbReference type="InterPro" id="IPR039261">
    <property type="entry name" value="FNR_nucleotide-bd"/>
</dbReference>
<keyword evidence="6" id="KW-0274">FAD</keyword>
<dbReference type="PROSITE" id="PS51384">
    <property type="entry name" value="FAD_FR"/>
    <property type="match status" value="1"/>
</dbReference>
<accession>A0A1Z4VQQ8</accession>
<name>A0A1Z4VQQ8_9GAMM</name>
<sequence>MADWLKATLTEKVQWSDELYSLRFEAPLPEFKAGQFVRVGLDIDGERVGRPYSLVNAPHESTHEIYFNIVPEGPLSPRLAELEKGDEFLVNSAVNGMMTLDQLPEHRHLWLLATGTALGPFLSILKTEEPWSRFERLVLCHSVRTPDDLAYQDTIMQLLEQHGDQLDFVPLVTRAEHKGALKVRIPAALESGELEQRIGLELKADDAHVMLCGNSDMIQDTQQLLESRGMKRHRKREPGHITTEKYH</sequence>
<comment type="catalytic activity">
    <reaction evidence="9">
        <text>2 reduced [2Fe-2S]-[ferredoxin] + NADP(+) + H(+) = 2 oxidized [2Fe-2S]-[ferredoxin] + NADPH</text>
        <dbReference type="Rhea" id="RHEA:20125"/>
        <dbReference type="Rhea" id="RHEA-COMP:10000"/>
        <dbReference type="Rhea" id="RHEA-COMP:10001"/>
        <dbReference type="ChEBI" id="CHEBI:15378"/>
        <dbReference type="ChEBI" id="CHEBI:33737"/>
        <dbReference type="ChEBI" id="CHEBI:33738"/>
        <dbReference type="ChEBI" id="CHEBI:57783"/>
        <dbReference type="ChEBI" id="CHEBI:58349"/>
        <dbReference type="EC" id="1.18.1.2"/>
    </reaction>
</comment>
<keyword evidence="8" id="KW-0560">Oxidoreductase</keyword>
<evidence type="ECO:0000256" key="5">
    <source>
        <dbReference type="ARBA" id="ARBA00022741"/>
    </source>
</evidence>
<dbReference type="EC" id="1.18.1.2" evidence="3"/>
<keyword evidence="7" id="KW-0521">NADP</keyword>
<proteinExistence type="inferred from homology"/>
<dbReference type="PANTHER" id="PTHR47878:SF1">
    <property type="entry name" value="FLAVODOXIN_FERREDOXIN--NADP REDUCTASE"/>
    <property type="match status" value="1"/>
</dbReference>
<dbReference type="PANTHER" id="PTHR47878">
    <property type="entry name" value="OXIDOREDUCTASE FAD/NAD(P)-BINDING DOMAIN PROTEIN"/>
    <property type="match status" value="1"/>
</dbReference>